<dbReference type="Proteomes" id="UP001281761">
    <property type="component" value="Unassembled WGS sequence"/>
</dbReference>
<gene>
    <name evidence="1" type="ORF">BLNAU_15957</name>
</gene>
<accession>A0ABQ9X965</accession>
<reference evidence="1 2" key="1">
    <citation type="journal article" date="2022" name="bioRxiv">
        <title>Genomics of Preaxostyla Flagellates Illuminates Evolutionary Transitions and the Path Towards Mitochondrial Loss.</title>
        <authorList>
            <person name="Novak L.V.F."/>
            <person name="Treitli S.C."/>
            <person name="Pyrih J."/>
            <person name="Halakuc P."/>
            <person name="Pipaliya S.V."/>
            <person name="Vacek V."/>
            <person name="Brzon O."/>
            <person name="Soukal P."/>
            <person name="Eme L."/>
            <person name="Dacks J.B."/>
            <person name="Karnkowska A."/>
            <person name="Elias M."/>
            <person name="Hampl V."/>
        </authorList>
    </citation>
    <scope>NUCLEOTIDE SEQUENCE [LARGE SCALE GENOMIC DNA]</scope>
    <source>
        <strain evidence="1">NAU3</strain>
        <tissue evidence="1">Gut</tissue>
    </source>
</reference>
<dbReference type="EMBL" id="JARBJD010000162">
    <property type="protein sequence ID" value="KAK2949116.1"/>
    <property type="molecule type" value="Genomic_DNA"/>
</dbReference>
<proteinExistence type="predicted"/>
<name>A0ABQ9X965_9EUKA</name>
<evidence type="ECO:0000313" key="2">
    <source>
        <dbReference type="Proteomes" id="UP001281761"/>
    </source>
</evidence>
<comment type="caution">
    <text evidence="1">The sequence shown here is derived from an EMBL/GenBank/DDBJ whole genome shotgun (WGS) entry which is preliminary data.</text>
</comment>
<evidence type="ECO:0000313" key="1">
    <source>
        <dbReference type="EMBL" id="KAK2949116.1"/>
    </source>
</evidence>
<sequence length="238" mass="26998">MLADFILSLDSQFNALEYDAHTSAAVDETNYEWSPLICTKAPFVVFANRYIRPNLVVPTNFEQKLYTPFLNQLLNNVNSYPLFARRYSGTLLFAIRTMLGRTFSKLPHSSFSTKVHRRRCSFCHQFPQSESLVPRGPSQDLLFHDQSSARNLPQPSQLYVSPLVGSPHSLPILRFSRTLPPAIPNGVFSRTEPTQHCECVSSSPFYFTLTREQPTVCLKCSSSSVYLFHCYGHVCTST</sequence>
<protein>
    <submittedName>
        <fullName evidence="1">Uncharacterized protein</fullName>
    </submittedName>
</protein>
<organism evidence="1 2">
    <name type="scientific">Blattamonas nauphoetae</name>
    <dbReference type="NCBI Taxonomy" id="2049346"/>
    <lineage>
        <taxon>Eukaryota</taxon>
        <taxon>Metamonada</taxon>
        <taxon>Preaxostyla</taxon>
        <taxon>Oxymonadida</taxon>
        <taxon>Blattamonas</taxon>
    </lineage>
</organism>
<keyword evidence="2" id="KW-1185">Reference proteome</keyword>